<comment type="caution">
    <text evidence="9">The sequence shown here is derived from an EMBL/GenBank/DDBJ whole genome shotgun (WGS) entry which is preliminary data.</text>
</comment>
<keyword evidence="6 7" id="KW-0067">ATP-binding</keyword>
<proteinExistence type="inferred from homology"/>
<accession>A0A132NS72</accession>
<dbReference type="GO" id="GO:0004674">
    <property type="term" value="F:protein serine/threonine kinase activity"/>
    <property type="evidence" value="ECO:0007669"/>
    <property type="project" value="UniProtKB-KW"/>
</dbReference>
<sequence length="370" mass="42215">MSDDETAFPPEFELQLGKSLDIPGEKGEEGIQVVPEKVIGKGSFGIVYLVKSLKGNTPLALKLVLQDRRYKNREFQIMRTLVHPCICRLVKGTFIPSVSSPDDLILYLLMDYYPETIHSIYRQYSRLRQHVPLLIVRLITYQLARSLAYLHYHNIAHRDCKPTNVLIDPLTYKCVLCDFGSAKQLVPQENNVAYICSRFYRAPELVIGNQNYTCAIDIWSFGCIMAEILLGQPLFPGDSSIDQLVEIVRVLGSPTAEEFLAMNPTLKSVKFKDVKRYPFSKIFRSKAHTDAVDLLTKVLVYDPKKRPTAMEILAHPFYDILRDPDTLLPNGERLPSFLFEFTEEERKAAGPELMAVLMKNREQSNILSSH</sequence>
<dbReference type="AlphaFoldDB" id="A0A132NS72"/>
<dbReference type="SUPFAM" id="SSF56112">
    <property type="entry name" value="Protein kinase-like (PK-like)"/>
    <property type="match status" value="1"/>
</dbReference>
<dbReference type="GO" id="GO:0005737">
    <property type="term" value="C:cytoplasm"/>
    <property type="evidence" value="ECO:0007669"/>
    <property type="project" value="TreeGrafter"/>
</dbReference>
<dbReference type="PROSITE" id="PS00107">
    <property type="entry name" value="PROTEIN_KINASE_ATP"/>
    <property type="match status" value="1"/>
</dbReference>
<dbReference type="GO" id="GO:0030154">
    <property type="term" value="P:cell differentiation"/>
    <property type="evidence" value="ECO:0007669"/>
    <property type="project" value="TreeGrafter"/>
</dbReference>
<dbReference type="InterPro" id="IPR039192">
    <property type="entry name" value="STKc_GSK3"/>
</dbReference>
<dbReference type="InterPro" id="IPR000719">
    <property type="entry name" value="Prot_kinase_dom"/>
</dbReference>
<evidence type="ECO:0000256" key="4">
    <source>
        <dbReference type="ARBA" id="ARBA00022741"/>
    </source>
</evidence>
<dbReference type="GO" id="GO:0005634">
    <property type="term" value="C:nucleus"/>
    <property type="evidence" value="ECO:0007669"/>
    <property type="project" value="TreeGrafter"/>
</dbReference>
<feature type="binding site" evidence="7">
    <location>
        <position position="62"/>
    </location>
    <ligand>
        <name>ATP</name>
        <dbReference type="ChEBI" id="CHEBI:30616"/>
    </ligand>
</feature>
<dbReference type="CDD" id="cd14137">
    <property type="entry name" value="STKc_GSK3"/>
    <property type="match status" value="1"/>
</dbReference>
<dbReference type="PANTHER" id="PTHR24057">
    <property type="entry name" value="GLYCOGEN SYNTHASE KINASE-3 ALPHA"/>
    <property type="match status" value="1"/>
</dbReference>
<dbReference type="VEuPathDB" id="GiardiaDB:QR46_3069"/>
<dbReference type="FunFam" id="1.10.510.10:FF:000082">
    <property type="entry name" value="Shaggy-related protein kinase kappa"/>
    <property type="match status" value="1"/>
</dbReference>
<evidence type="ECO:0000256" key="7">
    <source>
        <dbReference type="PROSITE-ProRule" id="PRU10141"/>
    </source>
</evidence>
<dbReference type="OrthoDB" id="272141at2759"/>
<keyword evidence="4 7" id="KW-0547">Nucleotide-binding</keyword>
<dbReference type="PROSITE" id="PS50011">
    <property type="entry name" value="PROTEIN_KINASE_DOM"/>
    <property type="match status" value="1"/>
</dbReference>
<dbReference type="EMBL" id="JXTI01000091">
    <property type="protein sequence ID" value="KWX12963.1"/>
    <property type="molecule type" value="Genomic_DNA"/>
</dbReference>
<dbReference type="GO" id="GO:0007165">
    <property type="term" value="P:signal transduction"/>
    <property type="evidence" value="ECO:0007669"/>
    <property type="project" value="TreeGrafter"/>
</dbReference>
<evidence type="ECO:0000259" key="8">
    <source>
        <dbReference type="PROSITE" id="PS50011"/>
    </source>
</evidence>
<dbReference type="Pfam" id="PF00069">
    <property type="entry name" value="Pkinase"/>
    <property type="match status" value="1"/>
</dbReference>
<keyword evidence="3" id="KW-0808">Transferase</keyword>
<feature type="domain" description="Protein kinase" evidence="8">
    <location>
        <begin position="33"/>
        <end position="318"/>
    </location>
</feature>
<dbReference type="InterPro" id="IPR011009">
    <property type="entry name" value="Kinase-like_dom_sf"/>
</dbReference>
<organism evidence="9 10">
    <name type="scientific">Giardia duodenalis assemblage B</name>
    <dbReference type="NCBI Taxonomy" id="1394984"/>
    <lineage>
        <taxon>Eukaryota</taxon>
        <taxon>Metamonada</taxon>
        <taxon>Diplomonadida</taxon>
        <taxon>Hexamitidae</taxon>
        <taxon>Giardiinae</taxon>
        <taxon>Giardia</taxon>
    </lineage>
</organism>
<dbReference type="Gene3D" id="1.10.510.10">
    <property type="entry name" value="Transferase(Phosphotransferase) domain 1"/>
    <property type="match status" value="1"/>
</dbReference>
<dbReference type="InterPro" id="IPR050591">
    <property type="entry name" value="GSK-3"/>
</dbReference>
<evidence type="ECO:0000313" key="9">
    <source>
        <dbReference type="EMBL" id="KWX12963.1"/>
    </source>
</evidence>
<evidence type="ECO:0000256" key="5">
    <source>
        <dbReference type="ARBA" id="ARBA00022777"/>
    </source>
</evidence>
<evidence type="ECO:0000256" key="1">
    <source>
        <dbReference type="ARBA" id="ARBA00005527"/>
    </source>
</evidence>
<evidence type="ECO:0000313" key="10">
    <source>
        <dbReference type="Proteomes" id="UP000070089"/>
    </source>
</evidence>
<dbReference type="PANTHER" id="PTHR24057:SF0">
    <property type="entry name" value="PROTEIN KINASE SHAGGY-RELATED"/>
    <property type="match status" value="1"/>
</dbReference>
<protein>
    <submittedName>
        <fullName evidence="9">Kinase/ CMGC GSK</fullName>
    </submittedName>
</protein>
<evidence type="ECO:0000256" key="2">
    <source>
        <dbReference type="ARBA" id="ARBA00022527"/>
    </source>
</evidence>
<comment type="similarity">
    <text evidence="1">Belongs to the protein kinase superfamily. CMGC Ser/Thr protein kinase family. GSK-3 subfamily.</text>
</comment>
<dbReference type="GO" id="GO:0005524">
    <property type="term" value="F:ATP binding"/>
    <property type="evidence" value="ECO:0007669"/>
    <property type="project" value="UniProtKB-UniRule"/>
</dbReference>
<name>A0A132NS72_GIAIN</name>
<keyword evidence="2" id="KW-0723">Serine/threonine-protein kinase</keyword>
<evidence type="ECO:0000256" key="6">
    <source>
        <dbReference type="ARBA" id="ARBA00022840"/>
    </source>
</evidence>
<evidence type="ECO:0000256" key="3">
    <source>
        <dbReference type="ARBA" id="ARBA00022679"/>
    </source>
</evidence>
<gene>
    <name evidence="9" type="ORF">QR46_3069</name>
</gene>
<dbReference type="Gene3D" id="3.30.200.20">
    <property type="entry name" value="Phosphorylase Kinase, domain 1"/>
    <property type="match status" value="1"/>
</dbReference>
<dbReference type="InterPro" id="IPR017441">
    <property type="entry name" value="Protein_kinase_ATP_BS"/>
</dbReference>
<keyword evidence="5 9" id="KW-0418">Kinase</keyword>
<reference evidence="9 10" key="1">
    <citation type="journal article" date="2015" name="Mol. Biochem. Parasitol.">
        <title>Identification of polymorphic genes for use in assemblage B genotyping assays through comparative genomics of multiple assemblage B Giardia duodenalis isolates.</title>
        <authorList>
            <person name="Wielinga C."/>
            <person name="Thompson R.C."/>
            <person name="Monis P."/>
            <person name="Ryan U."/>
        </authorList>
    </citation>
    <scope>NUCLEOTIDE SEQUENCE [LARGE SCALE GENOMIC DNA]</scope>
    <source>
        <strain evidence="9 10">BAH15c1</strain>
    </source>
</reference>
<dbReference type="Proteomes" id="UP000070089">
    <property type="component" value="Unassembled WGS sequence"/>
</dbReference>